<dbReference type="AlphaFoldDB" id="A0A0P0G671"/>
<accession>A0A0P0G671</accession>
<keyword evidence="4" id="KW-0472">Membrane</keyword>
<dbReference type="InterPro" id="IPR012944">
    <property type="entry name" value="SusD_RagB_dom"/>
</dbReference>
<comment type="similarity">
    <text evidence="2">Belongs to the SusD family.</text>
</comment>
<protein>
    <submittedName>
        <fullName evidence="8">SusD family protein</fullName>
    </submittedName>
</protein>
<dbReference type="PROSITE" id="PS51257">
    <property type="entry name" value="PROKAR_LIPOPROTEIN"/>
    <property type="match status" value="1"/>
</dbReference>
<dbReference type="Gene3D" id="1.25.40.390">
    <property type="match status" value="1"/>
</dbReference>
<evidence type="ECO:0000256" key="2">
    <source>
        <dbReference type="ARBA" id="ARBA00006275"/>
    </source>
</evidence>
<evidence type="ECO:0000256" key="3">
    <source>
        <dbReference type="ARBA" id="ARBA00022729"/>
    </source>
</evidence>
<dbReference type="Proteomes" id="UP000061809">
    <property type="component" value="Chromosome"/>
</dbReference>
<dbReference type="Pfam" id="PF07980">
    <property type="entry name" value="SusD_RagB"/>
    <property type="match status" value="1"/>
</dbReference>
<dbReference type="RefSeq" id="WP_029426042.1">
    <property type="nucleotide sequence ID" value="NZ_CP012801.1"/>
</dbReference>
<dbReference type="GO" id="GO:0009279">
    <property type="term" value="C:cell outer membrane"/>
    <property type="evidence" value="ECO:0007669"/>
    <property type="project" value="UniProtKB-SubCell"/>
</dbReference>
<keyword evidence="3" id="KW-0732">Signal</keyword>
<evidence type="ECO:0000313" key="9">
    <source>
        <dbReference type="Proteomes" id="UP000061809"/>
    </source>
</evidence>
<dbReference type="KEGG" id="bcel:BcellWH2_02278"/>
<dbReference type="SUPFAM" id="SSF48452">
    <property type="entry name" value="TPR-like"/>
    <property type="match status" value="1"/>
</dbReference>
<evidence type="ECO:0000313" key="8">
    <source>
        <dbReference type="EMBL" id="ALJ59518.1"/>
    </source>
</evidence>
<reference evidence="8 9" key="1">
    <citation type="journal article" date="2015" name="Science">
        <title>Genetic determinants of in vivo fitness and diet responsiveness in multiple human gut Bacteroides.</title>
        <authorList>
            <person name="Wu M."/>
            <person name="McNulty N.P."/>
            <person name="Rodionov D.A."/>
            <person name="Khoroshkin M.S."/>
            <person name="Griffin N.W."/>
            <person name="Cheng J."/>
            <person name="Latreille P."/>
            <person name="Kerstetter R.A."/>
            <person name="Terrapon N."/>
            <person name="Henrissat B."/>
            <person name="Osterman A.L."/>
            <person name="Gordon J.I."/>
        </authorList>
    </citation>
    <scope>NUCLEOTIDE SEQUENCE [LARGE SCALE GENOMIC DNA]</scope>
    <source>
        <strain evidence="8 9">WH2</strain>
    </source>
</reference>
<dbReference type="InterPro" id="IPR011990">
    <property type="entry name" value="TPR-like_helical_dom_sf"/>
</dbReference>
<gene>
    <name evidence="8" type="ORF">BcellWH2_02278</name>
</gene>
<dbReference type="Pfam" id="PF14322">
    <property type="entry name" value="SusD-like_3"/>
    <property type="match status" value="1"/>
</dbReference>
<dbReference type="EMBL" id="CP012801">
    <property type="protein sequence ID" value="ALJ59518.1"/>
    <property type="molecule type" value="Genomic_DNA"/>
</dbReference>
<dbReference type="PATRIC" id="fig|246787.4.peg.2338"/>
<evidence type="ECO:0000259" key="6">
    <source>
        <dbReference type="Pfam" id="PF07980"/>
    </source>
</evidence>
<evidence type="ECO:0000256" key="4">
    <source>
        <dbReference type="ARBA" id="ARBA00023136"/>
    </source>
</evidence>
<organism evidence="8 9">
    <name type="scientific">Bacteroides cellulosilyticus</name>
    <dbReference type="NCBI Taxonomy" id="246787"/>
    <lineage>
        <taxon>Bacteria</taxon>
        <taxon>Pseudomonadati</taxon>
        <taxon>Bacteroidota</taxon>
        <taxon>Bacteroidia</taxon>
        <taxon>Bacteroidales</taxon>
        <taxon>Bacteroidaceae</taxon>
        <taxon>Bacteroides</taxon>
    </lineage>
</organism>
<dbReference type="InterPro" id="IPR033985">
    <property type="entry name" value="SusD-like_N"/>
</dbReference>
<evidence type="ECO:0000256" key="1">
    <source>
        <dbReference type="ARBA" id="ARBA00004442"/>
    </source>
</evidence>
<evidence type="ECO:0000259" key="7">
    <source>
        <dbReference type="Pfam" id="PF14322"/>
    </source>
</evidence>
<sequence>MKLNILKNICLGGLILLSATSCEDFLTEKPEGTMNAQSYFRTKDGYEYLVKAGYEPVRYVTRRSVTYTLGTDIYTSPGRGLDYGNVKDKVEYSKTYLRGMNEYYKTSIDARNGDFLWMFIDGYNLIQRANTIISYGQQADISEELREQRVGEAKFLRALAYYYLTEQFGDIPLLIEEVTEPHFTAERTPEKDIYAFLIQDLEGCYSKVASKNDQAEFGRVTRGAIKTLLSKIYLTRSYKSYAESNDAKRAYELAEDVIKNEGYSLLTNFEDIFREDNEKNDEIIFSVQYSTNLQTNWSGNTDYSTYQPFIYAIPGMGAKLEYMERYTGTVAPTRAAYQLFDRSWDTRFDKTFQREYFANEAKPFSAGAFGEIMVGQKMIHCVFPDEHQMTREEKDQLPYFVVNFDEYADQPLVGGLKDDDGDYRVNGFAQDENGNDKKARYYVYPGIKKFKDSKALYSDGGENGTRDHFEFRLGEVYLIAAEASLKAGLGDGAGYLQKLRNRAALTGTAPALELTIDNILDERARELMGEERRFLDLKRTGKLRERVFTKKMNERAARALEVFGPEQAFKDEYLTRPIPYDWAQTLRNIIAQNPGYDY</sequence>
<comment type="subcellular location">
    <subcellularLocation>
        <location evidence="1">Cell outer membrane</location>
    </subcellularLocation>
</comment>
<name>A0A0P0G671_9BACE</name>
<feature type="domain" description="RagB/SusD" evidence="6">
    <location>
        <begin position="282"/>
        <end position="596"/>
    </location>
</feature>
<feature type="domain" description="SusD-like N-terminal" evidence="7">
    <location>
        <begin position="101"/>
        <end position="234"/>
    </location>
</feature>
<keyword evidence="5" id="KW-0998">Cell outer membrane</keyword>
<evidence type="ECO:0000256" key="5">
    <source>
        <dbReference type="ARBA" id="ARBA00023237"/>
    </source>
</evidence>
<proteinExistence type="inferred from homology"/>